<reference evidence="2 3" key="1">
    <citation type="submission" date="2018-02" db="EMBL/GenBank/DDBJ databases">
        <title>Genome sequence of the basidiomycete white-rot fungus Phlebia centrifuga.</title>
        <authorList>
            <person name="Granchi Z."/>
            <person name="Peng M."/>
            <person name="de Vries R.P."/>
            <person name="Hilden K."/>
            <person name="Makela M.R."/>
            <person name="Grigoriev I."/>
            <person name="Riley R."/>
        </authorList>
    </citation>
    <scope>NUCLEOTIDE SEQUENCE [LARGE SCALE GENOMIC DNA]</scope>
    <source>
        <strain evidence="2 3">FBCC195</strain>
    </source>
</reference>
<evidence type="ECO:0000313" key="2">
    <source>
        <dbReference type="EMBL" id="PSR72071.1"/>
    </source>
</evidence>
<dbReference type="EMBL" id="MLYV02001222">
    <property type="protein sequence ID" value="PSR72071.1"/>
    <property type="molecule type" value="Genomic_DNA"/>
</dbReference>
<proteinExistence type="predicted"/>
<dbReference type="Proteomes" id="UP000186601">
    <property type="component" value="Unassembled WGS sequence"/>
</dbReference>
<name>A0A2R6NIE5_9APHY</name>
<accession>A0A2R6NIE5</accession>
<dbReference type="AlphaFoldDB" id="A0A2R6NIE5"/>
<evidence type="ECO:0000313" key="3">
    <source>
        <dbReference type="Proteomes" id="UP000186601"/>
    </source>
</evidence>
<evidence type="ECO:0000256" key="1">
    <source>
        <dbReference type="SAM" id="MobiDB-lite"/>
    </source>
</evidence>
<comment type="caution">
    <text evidence="2">The sequence shown here is derived from an EMBL/GenBank/DDBJ whole genome shotgun (WGS) entry which is preliminary data.</text>
</comment>
<gene>
    <name evidence="2" type="ORF">PHLCEN_2v12052</name>
</gene>
<protein>
    <submittedName>
        <fullName evidence="2">Uncharacterized protein</fullName>
    </submittedName>
</protein>
<organism evidence="2 3">
    <name type="scientific">Hermanssonia centrifuga</name>
    <dbReference type="NCBI Taxonomy" id="98765"/>
    <lineage>
        <taxon>Eukaryota</taxon>
        <taxon>Fungi</taxon>
        <taxon>Dikarya</taxon>
        <taxon>Basidiomycota</taxon>
        <taxon>Agaricomycotina</taxon>
        <taxon>Agaricomycetes</taxon>
        <taxon>Polyporales</taxon>
        <taxon>Meruliaceae</taxon>
        <taxon>Hermanssonia</taxon>
    </lineage>
</organism>
<keyword evidence="3" id="KW-1185">Reference proteome</keyword>
<feature type="region of interest" description="Disordered" evidence="1">
    <location>
        <begin position="49"/>
        <end position="72"/>
    </location>
</feature>
<sequence length="72" mass="8201">MPLGQLLCYSPTSLFGATANRFLYEKSTIGKCLRHLKFEVKSRDVRSSDMWRGTYDGKSLKHERSSISQTDA</sequence>